<dbReference type="PANTHER" id="PTHR46851">
    <property type="entry name" value="OS01G0884500 PROTEIN"/>
    <property type="match status" value="1"/>
</dbReference>
<name>A0ABD1ND03_9FABA</name>
<proteinExistence type="predicted"/>
<comment type="caution">
    <text evidence="8">The sequence shown here is derived from an EMBL/GenBank/DDBJ whole genome shotgun (WGS) entry which is preliminary data.</text>
</comment>
<dbReference type="Pfam" id="PF02201">
    <property type="entry name" value="SWIB"/>
    <property type="match status" value="1"/>
</dbReference>
<gene>
    <name evidence="8" type="ORF">Fmac_007111</name>
</gene>
<dbReference type="InterPro" id="IPR004343">
    <property type="entry name" value="Plus-3_dom"/>
</dbReference>
<accession>A0ABD1ND03</accession>
<dbReference type="InterPro" id="IPR001965">
    <property type="entry name" value="Znf_PHD"/>
</dbReference>
<dbReference type="Gene3D" id="3.90.70.200">
    <property type="entry name" value="Plus-3 domain"/>
    <property type="match status" value="1"/>
</dbReference>
<dbReference type="PROSITE" id="PS51360">
    <property type="entry name" value="PLUS3"/>
    <property type="match status" value="1"/>
</dbReference>
<keyword evidence="9" id="KW-1185">Reference proteome</keyword>
<evidence type="ECO:0000256" key="2">
    <source>
        <dbReference type="ARBA" id="ARBA00022771"/>
    </source>
</evidence>
<dbReference type="InterPro" id="IPR019786">
    <property type="entry name" value="Zinc_finger_PHD-type_CS"/>
</dbReference>
<dbReference type="CDD" id="cd10567">
    <property type="entry name" value="SWIB-MDM2_like"/>
    <property type="match status" value="1"/>
</dbReference>
<dbReference type="InterPro" id="IPR003121">
    <property type="entry name" value="SWIB_MDM2_domain"/>
</dbReference>
<dbReference type="PROSITE" id="PS51925">
    <property type="entry name" value="SWIB_MDM2"/>
    <property type="match status" value="1"/>
</dbReference>
<dbReference type="InterPro" id="IPR036128">
    <property type="entry name" value="Plus3-like_sf"/>
</dbReference>
<dbReference type="Pfam" id="PF03126">
    <property type="entry name" value="Plus-3"/>
    <property type="match status" value="1"/>
</dbReference>
<dbReference type="PROSITE" id="PS00518">
    <property type="entry name" value="ZF_RING_1"/>
    <property type="match status" value="1"/>
</dbReference>
<evidence type="ECO:0000313" key="8">
    <source>
        <dbReference type="EMBL" id="KAL2345826.1"/>
    </source>
</evidence>
<dbReference type="CDD" id="cd15568">
    <property type="entry name" value="PHD5_NSD"/>
    <property type="match status" value="1"/>
</dbReference>
<dbReference type="Proteomes" id="UP001603857">
    <property type="component" value="Unassembled WGS sequence"/>
</dbReference>
<dbReference type="SUPFAM" id="SSF47592">
    <property type="entry name" value="SWIB/MDM2 domain"/>
    <property type="match status" value="1"/>
</dbReference>
<feature type="domain" description="DM2" evidence="7">
    <location>
        <begin position="425"/>
        <end position="505"/>
    </location>
</feature>
<dbReference type="SMART" id="SM00249">
    <property type="entry name" value="PHD"/>
    <property type="match status" value="1"/>
</dbReference>
<keyword evidence="3" id="KW-0862">Zinc</keyword>
<dbReference type="InterPro" id="IPR036885">
    <property type="entry name" value="SWIB_MDM2_dom_sf"/>
</dbReference>
<feature type="region of interest" description="Disordered" evidence="5">
    <location>
        <begin position="290"/>
        <end position="342"/>
    </location>
</feature>
<reference evidence="8 9" key="1">
    <citation type="submission" date="2024-08" db="EMBL/GenBank/DDBJ databases">
        <title>Insights into the chromosomal genome structure of Flemingia macrophylla.</title>
        <authorList>
            <person name="Ding Y."/>
            <person name="Zhao Y."/>
            <person name="Bi W."/>
            <person name="Wu M."/>
            <person name="Zhao G."/>
            <person name="Gong Y."/>
            <person name="Li W."/>
            <person name="Zhang P."/>
        </authorList>
    </citation>
    <scope>NUCLEOTIDE SEQUENCE [LARGE SCALE GENOMIC DNA]</scope>
    <source>
        <strain evidence="8">DYQJB</strain>
        <tissue evidence="8">Leaf</tissue>
    </source>
</reference>
<evidence type="ECO:0000256" key="3">
    <source>
        <dbReference type="ARBA" id="ARBA00022833"/>
    </source>
</evidence>
<evidence type="ECO:0000259" key="7">
    <source>
        <dbReference type="PROSITE" id="PS51925"/>
    </source>
</evidence>
<evidence type="ECO:0000256" key="5">
    <source>
        <dbReference type="SAM" id="MobiDB-lite"/>
    </source>
</evidence>
<dbReference type="SUPFAM" id="SSF159042">
    <property type="entry name" value="Plus3-like"/>
    <property type="match status" value="1"/>
</dbReference>
<evidence type="ECO:0000259" key="6">
    <source>
        <dbReference type="PROSITE" id="PS51360"/>
    </source>
</evidence>
<evidence type="ECO:0000313" key="9">
    <source>
        <dbReference type="Proteomes" id="UP001603857"/>
    </source>
</evidence>
<dbReference type="SUPFAM" id="SSF57903">
    <property type="entry name" value="FYVE/PHD zinc finger"/>
    <property type="match status" value="1"/>
</dbReference>
<dbReference type="EMBL" id="JBGMDY010000002">
    <property type="protein sequence ID" value="KAL2345826.1"/>
    <property type="molecule type" value="Genomic_DNA"/>
</dbReference>
<sequence>MAKNTEKTERVFWLDDQPGEEWCFECKDGGQLVLCDHENCGKVYHPKCVGKDDFYFDTVKSWVCGKLLEVIVIWRHFCSDCNKTPKFYCLGCSHALCGKCLAVSSEFAVVRGAKGLCIDCLEIVNIVEQNLDHDLEGNKINLDDRETYECLFKEYWEIIKEKEGLSSEDISAIEPIYKKRTDFMHHKNLCKGEEEKQNDSKSWESKGTFTEFVRVKEGLTSKDIYAAQPNYQRGKKIMHNINLSEDEEEKQDDYMSSDSDEGYKPAKRKRYNLEKLVGWGSKPFIEKSAKVKEGSASEDISDAQGNYKKDKKIMHPINLSEDEEYKNDDSMSSDSDEGYKPAKRKNYSLKKLVGWGSKPSIREIAKVKEGPTSGDTSASQPNYKRGKKIMHSINLSEDEDDDFMSSDSDEGYKPAKRKRYSLEKFVGWGSKPLVSFLAFIGKDATEPFSQSSVTSLIHEYIKEKNLHDPKYKGKFLPDEKLFPIFRKKVVSKSQIYSLLTFHFAKKLDDSSVQKNDNQRKKNSSHKHVNDQSKSMKSRLSSLIGKSVLRKGEFFIKSSTFASINANNINLIYLKRSLVLELSKQPESFMDKVVGTFVRVKVDSNDSGQRKSYHLVRVVGVVFDEMSTGTLLQVSFMGKAIPISDLSDEDFTERECEDLQQKVKASLFPKLTVVEIEEKAKCLHEKIGNRLVHLQNQIEQEKEELEKPSKQEQLLRRVPSVRPELIEAKYDDSDDDK</sequence>
<dbReference type="InterPro" id="IPR045894">
    <property type="entry name" value="At5g08430-like"/>
</dbReference>
<feature type="domain" description="Plus3" evidence="6">
    <location>
        <begin position="562"/>
        <end position="687"/>
    </location>
</feature>
<keyword evidence="1" id="KW-0479">Metal-binding</keyword>
<dbReference type="Pfam" id="PF22908">
    <property type="entry name" value="PHD_NSD"/>
    <property type="match status" value="1"/>
</dbReference>
<dbReference type="SMART" id="SM00719">
    <property type="entry name" value="Plus3"/>
    <property type="match status" value="1"/>
</dbReference>
<evidence type="ECO:0000256" key="4">
    <source>
        <dbReference type="SAM" id="Coils"/>
    </source>
</evidence>
<dbReference type="AlphaFoldDB" id="A0ABD1ND03"/>
<dbReference type="PANTHER" id="PTHR46851:SF22">
    <property type="entry name" value="ZINC ION BINDING _ DNA BINDING PROTEIN"/>
    <property type="match status" value="1"/>
</dbReference>
<feature type="region of interest" description="Disordered" evidence="5">
    <location>
        <begin position="245"/>
        <end position="266"/>
    </location>
</feature>
<organism evidence="8 9">
    <name type="scientific">Flemingia macrophylla</name>
    <dbReference type="NCBI Taxonomy" id="520843"/>
    <lineage>
        <taxon>Eukaryota</taxon>
        <taxon>Viridiplantae</taxon>
        <taxon>Streptophyta</taxon>
        <taxon>Embryophyta</taxon>
        <taxon>Tracheophyta</taxon>
        <taxon>Spermatophyta</taxon>
        <taxon>Magnoliopsida</taxon>
        <taxon>eudicotyledons</taxon>
        <taxon>Gunneridae</taxon>
        <taxon>Pentapetalae</taxon>
        <taxon>rosids</taxon>
        <taxon>fabids</taxon>
        <taxon>Fabales</taxon>
        <taxon>Fabaceae</taxon>
        <taxon>Papilionoideae</taxon>
        <taxon>50 kb inversion clade</taxon>
        <taxon>NPAAA clade</taxon>
        <taxon>indigoferoid/millettioid clade</taxon>
        <taxon>Phaseoleae</taxon>
        <taxon>Flemingia</taxon>
    </lineage>
</organism>
<evidence type="ECO:0000256" key="1">
    <source>
        <dbReference type="ARBA" id="ARBA00022723"/>
    </source>
</evidence>
<feature type="coiled-coil region" evidence="4">
    <location>
        <begin position="683"/>
        <end position="710"/>
    </location>
</feature>
<feature type="region of interest" description="Disordered" evidence="5">
    <location>
        <begin position="512"/>
        <end position="537"/>
    </location>
</feature>
<keyword evidence="2" id="KW-0863">Zinc-finger</keyword>
<dbReference type="Gene3D" id="1.10.245.10">
    <property type="entry name" value="SWIB/MDM2 domain"/>
    <property type="match status" value="1"/>
</dbReference>
<dbReference type="InterPro" id="IPR055198">
    <property type="entry name" value="NSD_PHD"/>
</dbReference>
<dbReference type="PROSITE" id="PS01359">
    <property type="entry name" value="ZF_PHD_1"/>
    <property type="match status" value="1"/>
</dbReference>
<protein>
    <submittedName>
        <fullName evidence="8">Uncharacterized protein</fullName>
    </submittedName>
</protein>
<dbReference type="Gene3D" id="3.30.40.10">
    <property type="entry name" value="Zinc/RING finger domain, C3HC4 (zinc finger)"/>
    <property type="match status" value="1"/>
</dbReference>
<keyword evidence="4" id="KW-0175">Coiled coil</keyword>
<dbReference type="InterPro" id="IPR011011">
    <property type="entry name" value="Znf_FYVE_PHD"/>
</dbReference>
<dbReference type="InterPro" id="IPR017907">
    <property type="entry name" value="Znf_RING_CS"/>
</dbReference>
<dbReference type="InterPro" id="IPR013083">
    <property type="entry name" value="Znf_RING/FYVE/PHD"/>
</dbReference>
<dbReference type="GO" id="GO:0008270">
    <property type="term" value="F:zinc ion binding"/>
    <property type="evidence" value="ECO:0007669"/>
    <property type="project" value="UniProtKB-KW"/>
</dbReference>